<evidence type="ECO:0000313" key="2">
    <source>
        <dbReference type="EMBL" id="CDL84734.1"/>
    </source>
</evidence>
<name>W1J1Y3_9GAMM</name>
<sequence>MRVLLKKETNENKIQKNYCQSQKTPYNAPPLTDAELRHAAEGSERKAKINA</sequence>
<dbReference type="STRING" id="1427518.XSR1_500001"/>
<gene>
    <name evidence="2" type="ORF">XSR1_500001</name>
</gene>
<accession>W1J1Y3</accession>
<feature type="region of interest" description="Disordered" evidence="1">
    <location>
        <begin position="1"/>
        <end position="30"/>
    </location>
</feature>
<dbReference type="EMBL" id="CBXF010000111">
    <property type="protein sequence ID" value="CDL84734.1"/>
    <property type="molecule type" value="Genomic_DNA"/>
</dbReference>
<keyword evidence="3" id="KW-1185">Reference proteome</keyword>
<comment type="caution">
    <text evidence="2">The sequence shown here is derived from an EMBL/GenBank/DDBJ whole genome shotgun (WGS) entry which is preliminary data.</text>
</comment>
<dbReference type="Proteomes" id="UP000019202">
    <property type="component" value="Unassembled WGS sequence"/>
</dbReference>
<reference evidence="2" key="1">
    <citation type="submission" date="2013-11" db="EMBL/GenBank/DDBJ databases">
        <title>Draft genome sequence and annotation of the entomopathogenic bacteria, Xenorhabdus cabanillasi strain JM26 and Xenorhabdus szentirmai strain DSM 16338.</title>
        <authorList>
            <person name="Gualtieri M."/>
            <person name="Ogier J.C."/>
            <person name="Pages S."/>
            <person name="Givaudan A."/>
            <person name="Gaudriault S."/>
        </authorList>
    </citation>
    <scope>NUCLEOTIDE SEQUENCE [LARGE SCALE GENOMIC DNA]</scope>
    <source>
        <strain evidence="2">DSM 16338</strain>
    </source>
</reference>
<dbReference type="AlphaFoldDB" id="W1J1Y3"/>
<protein>
    <submittedName>
        <fullName evidence="2">Uncharacterized protein</fullName>
    </submittedName>
</protein>
<proteinExistence type="predicted"/>
<feature type="compositionally biased region" description="Basic and acidic residues" evidence="1">
    <location>
        <begin position="1"/>
        <end position="14"/>
    </location>
</feature>
<feature type="compositionally biased region" description="Polar residues" evidence="1">
    <location>
        <begin position="15"/>
        <end position="25"/>
    </location>
</feature>
<evidence type="ECO:0000256" key="1">
    <source>
        <dbReference type="SAM" id="MobiDB-lite"/>
    </source>
</evidence>
<organism evidence="2 3">
    <name type="scientific">Xenorhabdus szentirmaii DSM 16338</name>
    <dbReference type="NCBI Taxonomy" id="1427518"/>
    <lineage>
        <taxon>Bacteria</taxon>
        <taxon>Pseudomonadati</taxon>
        <taxon>Pseudomonadota</taxon>
        <taxon>Gammaproteobacteria</taxon>
        <taxon>Enterobacterales</taxon>
        <taxon>Morganellaceae</taxon>
        <taxon>Xenorhabdus</taxon>
    </lineage>
</organism>
<evidence type="ECO:0000313" key="3">
    <source>
        <dbReference type="Proteomes" id="UP000019202"/>
    </source>
</evidence>